<keyword evidence="2" id="KW-1185">Reference proteome</keyword>
<gene>
    <name evidence="1" type="ORF">MAR_024633</name>
</gene>
<organism evidence="1 2">
    <name type="scientific">Mya arenaria</name>
    <name type="common">Soft-shell clam</name>
    <dbReference type="NCBI Taxonomy" id="6604"/>
    <lineage>
        <taxon>Eukaryota</taxon>
        <taxon>Metazoa</taxon>
        <taxon>Spiralia</taxon>
        <taxon>Lophotrochozoa</taxon>
        <taxon>Mollusca</taxon>
        <taxon>Bivalvia</taxon>
        <taxon>Autobranchia</taxon>
        <taxon>Heteroconchia</taxon>
        <taxon>Euheterodonta</taxon>
        <taxon>Imparidentia</taxon>
        <taxon>Neoheterodontei</taxon>
        <taxon>Myida</taxon>
        <taxon>Myoidea</taxon>
        <taxon>Myidae</taxon>
        <taxon>Mya</taxon>
    </lineage>
</organism>
<reference evidence="1" key="1">
    <citation type="submission" date="2022-11" db="EMBL/GenBank/DDBJ databases">
        <title>Centuries of genome instability and evolution in soft-shell clam transmissible cancer (bioRxiv).</title>
        <authorList>
            <person name="Hart S.F.M."/>
            <person name="Yonemitsu M.A."/>
            <person name="Giersch R.M."/>
            <person name="Beal B.F."/>
            <person name="Arriagada G."/>
            <person name="Davis B.W."/>
            <person name="Ostrander E.A."/>
            <person name="Goff S.P."/>
            <person name="Metzger M.J."/>
        </authorList>
    </citation>
    <scope>NUCLEOTIDE SEQUENCE</scope>
    <source>
        <strain evidence="1">MELC-2E11</strain>
        <tissue evidence="1">Siphon/mantle</tissue>
    </source>
</reference>
<name>A0ABY7DUC2_MYAAR</name>
<evidence type="ECO:0000313" key="1">
    <source>
        <dbReference type="EMBL" id="WAR00261.1"/>
    </source>
</evidence>
<proteinExistence type="predicted"/>
<sequence>MYDRLGESSSNVYETLNPYEPLNASISDNISFFLVPTSTPKSKQQNPTAKQPLTKYKNKTNRLVKVLVMNYRSIVDKKNEYENLIHSTKPDIVIVTASWLKPKHYDNIYFFNPDQGYTPFRNMKDIQSDCEDLWIKINLFGSKSLLIGAYHKPHEHDRHSWDEFAKSQPANLLVTSGSLETTIVRPLTANIPHTINKSWKHLMTTTLLNQSLNQL</sequence>
<feature type="non-terminal residue" evidence="1">
    <location>
        <position position="1"/>
    </location>
</feature>
<dbReference type="EMBL" id="CP111014">
    <property type="protein sequence ID" value="WAR00261.1"/>
    <property type="molecule type" value="Genomic_DNA"/>
</dbReference>
<dbReference type="Proteomes" id="UP001164746">
    <property type="component" value="Chromosome 3"/>
</dbReference>
<protein>
    <submittedName>
        <fullName evidence="1">Uncharacterized protein</fullName>
    </submittedName>
</protein>
<accession>A0ABY7DUC2</accession>
<evidence type="ECO:0000313" key="2">
    <source>
        <dbReference type="Proteomes" id="UP001164746"/>
    </source>
</evidence>